<dbReference type="Proteomes" id="UP001069802">
    <property type="component" value="Unassembled WGS sequence"/>
</dbReference>
<keyword evidence="2" id="KW-1003">Cell membrane</keyword>
<dbReference type="InterPro" id="IPR004089">
    <property type="entry name" value="MCPsignal_dom"/>
</dbReference>
<gene>
    <name evidence="11" type="ORF">O4H49_17000</name>
</gene>
<feature type="transmembrane region" description="Helical" evidence="7">
    <location>
        <begin position="366"/>
        <end position="387"/>
    </location>
</feature>
<evidence type="ECO:0000256" key="3">
    <source>
        <dbReference type="ARBA" id="ARBA00023224"/>
    </source>
</evidence>
<comment type="caution">
    <text evidence="11">The sequence shown here is derived from an EMBL/GenBank/DDBJ whole genome shotgun (WGS) entry which is preliminary data.</text>
</comment>
<feature type="region of interest" description="Disordered" evidence="6">
    <location>
        <begin position="1"/>
        <end position="33"/>
    </location>
</feature>
<dbReference type="RefSeq" id="WP_269424633.1">
    <property type="nucleotide sequence ID" value="NZ_JAPWGY010000008.1"/>
</dbReference>
<dbReference type="CDD" id="cd06225">
    <property type="entry name" value="HAMP"/>
    <property type="match status" value="1"/>
</dbReference>
<comment type="subcellular location">
    <subcellularLocation>
        <location evidence="1">Cell inner membrane</location>
        <topology evidence="1">Multi-pass membrane protein</topology>
    </subcellularLocation>
</comment>
<evidence type="ECO:0000256" key="4">
    <source>
        <dbReference type="ARBA" id="ARBA00029447"/>
    </source>
</evidence>
<feature type="domain" description="HAMP" evidence="10">
    <location>
        <begin position="389"/>
        <end position="441"/>
    </location>
</feature>
<reference evidence="11" key="1">
    <citation type="submission" date="2022-12" db="EMBL/GenBank/DDBJ databases">
        <title>Bacterial isolates from different developmental stages of Nematostella vectensis.</title>
        <authorList>
            <person name="Fraune S."/>
        </authorList>
    </citation>
    <scope>NUCLEOTIDE SEQUENCE</scope>
    <source>
        <strain evidence="11">G21630-S1</strain>
    </source>
</reference>
<dbReference type="InterPro" id="IPR038188">
    <property type="entry name" value="TorS_sensor_sf"/>
</dbReference>
<evidence type="ECO:0000259" key="9">
    <source>
        <dbReference type="PROSITE" id="PS50192"/>
    </source>
</evidence>
<dbReference type="InterPro" id="IPR000727">
    <property type="entry name" value="T_SNARE_dom"/>
</dbReference>
<dbReference type="Gene3D" id="1.20.58.920">
    <property type="match status" value="1"/>
</dbReference>
<dbReference type="PROSITE" id="PS50885">
    <property type="entry name" value="HAMP"/>
    <property type="match status" value="1"/>
</dbReference>
<proteinExistence type="inferred from homology"/>
<protein>
    <submittedName>
        <fullName evidence="11">Methyl-accepting chemotaxis protein</fullName>
    </submittedName>
</protein>
<name>A0ABT4LMX8_9PROT</name>
<feature type="compositionally biased region" description="Basic and acidic residues" evidence="6">
    <location>
        <begin position="19"/>
        <end position="33"/>
    </location>
</feature>
<dbReference type="Gene3D" id="1.10.287.950">
    <property type="entry name" value="Methyl-accepting chemotaxis protein"/>
    <property type="match status" value="1"/>
</dbReference>
<feature type="transmembrane region" description="Helical" evidence="7">
    <location>
        <begin position="43"/>
        <end position="64"/>
    </location>
</feature>
<keyword evidence="7" id="KW-0472">Membrane</keyword>
<evidence type="ECO:0000256" key="2">
    <source>
        <dbReference type="ARBA" id="ARBA00022519"/>
    </source>
</evidence>
<dbReference type="SMART" id="SM00283">
    <property type="entry name" value="MA"/>
    <property type="match status" value="1"/>
</dbReference>
<organism evidence="11 12">
    <name type="scientific">Kiloniella laminariae</name>
    <dbReference type="NCBI Taxonomy" id="454162"/>
    <lineage>
        <taxon>Bacteria</taxon>
        <taxon>Pseudomonadati</taxon>
        <taxon>Pseudomonadota</taxon>
        <taxon>Alphaproteobacteria</taxon>
        <taxon>Rhodospirillales</taxon>
        <taxon>Kiloniellaceae</taxon>
        <taxon>Kiloniella</taxon>
    </lineage>
</organism>
<keyword evidence="3 5" id="KW-0807">Transducer</keyword>
<evidence type="ECO:0000256" key="1">
    <source>
        <dbReference type="ARBA" id="ARBA00004429"/>
    </source>
</evidence>
<keyword evidence="12" id="KW-1185">Reference proteome</keyword>
<evidence type="ECO:0000256" key="5">
    <source>
        <dbReference type="PROSITE-ProRule" id="PRU00284"/>
    </source>
</evidence>
<evidence type="ECO:0000313" key="12">
    <source>
        <dbReference type="Proteomes" id="UP001069802"/>
    </source>
</evidence>
<dbReference type="PROSITE" id="PS50111">
    <property type="entry name" value="CHEMOTAXIS_TRANSDUC_2"/>
    <property type="match status" value="1"/>
</dbReference>
<dbReference type="EMBL" id="JAPWGY010000008">
    <property type="protein sequence ID" value="MCZ4282488.1"/>
    <property type="molecule type" value="Genomic_DNA"/>
</dbReference>
<evidence type="ECO:0000259" key="10">
    <source>
        <dbReference type="PROSITE" id="PS50885"/>
    </source>
</evidence>
<dbReference type="Pfam" id="PF00015">
    <property type="entry name" value="MCPsignal"/>
    <property type="match status" value="1"/>
</dbReference>
<feature type="domain" description="T-SNARE coiled-coil homology" evidence="9">
    <location>
        <begin position="634"/>
        <end position="696"/>
    </location>
</feature>
<evidence type="ECO:0000256" key="7">
    <source>
        <dbReference type="SAM" id="Phobius"/>
    </source>
</evidence>
<comment type="similarity">
    <text evidence="4">Belongs to the methyl-accepting chemotaxis (MCP) protein family.</text>
</comment>
<dbReference type="Gene3D" id="6.10.340.10">
    <property type="match status" value="1"/>
</dbReference>
<dbReference type="SUPFAM" id="SSF58104">
    <property type="entry name" value="Methyl-accepting chemotaxis protein (MCP) signaling domain"/>
    <property type="match status" value="1"/>
</dbReference>
<keyword evidence="2" id="KW-0997">Cell inner membrane</keyword>
<dbReference type="PROSITE" id="PS50192">
    <property type="entry name" value="T_SNARE"/>
    <property type="match status" value="1"/>
</dbReference>
<keyword evidence="7" id="KW-1133">Transmembrane helix</keyword>
<evidence type="ECO:0000256" key="6">
    <source>
        <dbReference type="SAM" id="MobiDB-lite"/>
    </source>
</evidence>
<feature type="domain" description="Methyl-accepting transducer" evidence="8">
    <location>
        <begin position="482"/>
        <end position="718"/>
    </location>
</feature>
<dbReference type="PANTHER" id="PTHR32089:SF112">
    <property type="entry name" value="LYSOZYME-LIKE PROTEIN-RELATED"/>
    <property type="match status" value="1"/>
</dbReference>
<dbReference type="Pfam" id="PF00672">
    <property type="entry name" value="HAMP"/>
    <property type="match status" value="1"/>
</dbReference>
<evidence type="ECO:0000259" key="8">
    <source>
        <dbReference type="PROSITE" id="PS50111"/>
    </source>
</evidence>
<dbReference type="PANTHER" id="PTHR32089">
    <property type="entry name" value="METHYL-ACCEPTING CHEMOTAXIS PROTEIN MCPB"/>
    <property type="match status" value="1"/>
</dbReference>
<keyword evidence="7" id="KW-0812">Transmembrane</keyword>
<evidence type="ECO:0000313" key="11">
    <source>
        <dbReference type="EMBL" id="MCZ4282488.1"/>
    </source>
</evidence>
<accession>A0ABT4LMX8</accession>
<sequence>MPETTSGSHVVENPANENPDLHEGKHTSPDEGQRGLSVKVKMLLAVGSIVATTLLAGLVGWISFQGVNQSLDQISSRSMPQMTTALKLSDIGTKIATAAPALISAPDRDEKNKVYVSLQEREKELESLTQELKAGDFDASLSEGLGRVAGDISSNLSELNNSVSRQLELESQGSAKMAELLSLKYAFDTAVIPYQEQAKKTAEDSIDQAFGSSDVTNQLIEILISVTRNQVSSGLRVDINFIFAQLAEAISAKDPAVVDGAEEEVRKAVARSENNLSLISDDISAEAVKIRELGKKLFSLLLTEETVFSYRRAMLIEQQTIQVLSMRNTELSLELTALINQVVSGAAEGAVASVSVSEDAIAEGKFWLSAISVLSVILAVFIVFFYVGRMIIERLVVLSSAMSDIANGDLTVEVSAGQNDEIGAMARALEVFKNNALNVERLRREREEAKTVAEAKRKADMNALADQFNSRVKAIVSTVQSSVSDLSTTAQGMNDIAGRAQQKSSQASQASSDVSINVDSVAAASEELSSSIEEISRQTALAATASREVSSDARETNQAVDSLSEAAEKIGAVVDLISEIADQTNLLALNATIEAARAGDAGKGFAVVASEVKNLATQTGSATDDISTQISTIRSTVQQAAEAIKKVTLAVGNVDEITSSIAAAVTEQSSATGEMSRNVRLAADGTTRVSQNIQEVMQASEETGDASETVLSASRKLAVELETLSREVDVFMQEIRN</sequence>
<dbReference type="InterPro" id="IPR003660">
    <property type="entry name" value="HAMP_dom"/>
</dbReference>
<dbReference type="Pfam" id="PF21689">
    <property type="entry name" value="TorS_sensor_domain"/>
    <property type="match status" value="1"/>
</dbReference>
<dbReference type="SMART" id="SM00304">
    <property type="entry name" value="HAMP"/>
    <property type="match status" value="1"/>
</dbReference>